<comment type="caution">
    <text evidence="1">The sequence shown here is derived from an EMBL/GenBank/DDBJ whole genome shotgun (WGS) entry which is preliminary data.</text>
</comment>
<dbReference type="Pfam" id="PF01289">
    <property type="entry name" value="Thiol_cytolysin"/>
    <property type="match status" value="1"/>
</dbReference>
<dbReference type="PROSITE" id="PS51257">
    <property type="entry name" value="PROKAR_LIPOPROTEIN"/>
    <property type="match status" value="1"/>
</dbReference>
<keyword evidence="2" id="KW-1185">Reference proteome</keyword>
<dbReference type="Gene3D" id="3.40.30.40">
    <property type="entry name" value="Perfringolysin"/>
    <property type="match status" value="1"/>
</dbReference>
<dbReference type="OrthoDB" id="695752at2"/>
<dbReference type="EMBL" id="SNZV01000011">
    <property type="protein sequence ID" value="TDS08881.1"/>
    <property type="molecule type" value="Genomic_DNA"/>
</dbReference>
<dbReference type="Proteomes" id="UP000294752">
    <property type="component" value="Unassembled WGS sequence"/>
</dbReference>
<name>A0A4R7CWI9_9SPHI</name>
<gene>
    <name evidence="1" type="ORF">B0I21_11110</name>
</gene>
<protein>
    <submittedName>
        <fullName evidence="1">Thiol-activated cytolysin</fullName>
    </submittedName>
</protein>
<proteinExistence type="predicted"/>
<evidence type="ECO:0000313" key="2">
    <source>
        <dbReference type="Proteomes" id="UP000294752"/>
    </source>
</evidence>
<dbReference type="InterPro" id="IPR036359">
    <property type="entry name" value="Thiol_cytolysin_sf"/>
</dbReference>
<accession>A0A4R7CWI9</accession>
<dbReference type="GO" id="GO:0015485">
    <property type="term" value="F:cholesterol binding"/>
    <property type="evidence" value="ECO:0007669"/>
    <property type="project" value="InterPro"/>
</dbReference>
<evidence type="ECO:0000313" key="1">
    <source>
        <dbReference type="EMBL" id="TDS08881.1"/>
    </source>
</evidence>
<dbReference type="InterPro" id="IPR036363">
    <property type="entry name" value="Thiol_cytolysin_ab_sf"/>
</dbReference>
<sequence>MKMKIQMLSLVILGLGIASCQKDSYSGFDKSDQDDLLQVFQNRKIADHPMIDLSGISNKQTSKSLKSNSTVRDSAWANQQGKTYFVESSNIMVSDETADIIYPGAILRSNDIIDEYPFVPLSARDYDPLPIRASLSIPGSNVSGTNDYPSLDETRNFLGEVLGRQGNIEQINSFSYTSSEFKDYNELKYSFGANVDVAKIANAALTGGGTKISNRTGVIAKFVQENFTLDMSLPKKTELIGIDDANALQDEYVPTYISSVTYGRMGVFMAETDVSYEEFNLAFKAGVNIGVVKADAHVTTEQKAILDRAKITIYMKFGPGPAYARTVEGYEAFKAAILEGAAVASNSYGGPISFRMRNLKDFSLFKSVFKIDVSN</sequence>
<dbReference type="RefSeq" id="WP_133641848.1">
    <property type="nucleotide sequence ID" value="NZ_SNZV01000011.1"/>
</dbReference>
<dbReference type="InterPro" id="IPR001869">
    <property type="entry name" value="Thiol_cytolysin"/>
</dbReference>
<dbReference type="SUPFAM" id="SSF56978">
    <property type="entry name" value="Perfringolysin"/>
    <property type="match status" value="1"/>
</dbReference>
<organism evidence="1 2">
    <name type="scientific">Sphingobacterium paludis</name>
    <dbReference type="NCBI Taxonomy" id="1476465"/>
    <lineage>
        <taxon>Bacteria</taxon>
        <taxon>Pseudomonadati</taxon>
        <taxon>Bacteroidota</taxon>
        <taxon>Sphingobacteriia</taxon>
        <taxon>Sphingobacteriales</taxon>
        <taxon>Sphingobacteriaceae</taxon>
        <taxon>Sphingobacterium</taxon>
    </lineage>
</organism>
<dbReference type="Gene3D" id="3.90.840.10">
    <property type="entry name" value="Thiol-activated cytolysin superfamily/Thiol-activated cytolysin, alpha-beta domain"/>
    <property type="match status" value="1"/>
</dbReference>
<dbReference type="AlphaFoldDB" id="A0A4R7CWI9"/>
<reference evidence="1 2" key="1">
    <citation type="submission" date="2019-03" db="EMBL/GenBank/DDBJ databases">
        <title>Genomic Encyclopedia of Type Strains, Phase III (KMG-III): the genomes of soil and plant-associated and newly described type strains.</title>
        <authorList>
            <person name="Whitman W."/>
        </authorList>
    </citation>
    <scope>NUCLEOTIDE SEQUENCE [LARGE SCALE GENOMIC DNA]</scope>
    <source>
        <strain evidence="1 2">CGMCC 1.12801</strain>
    </source>
</reference>